<dbReference type="Pfam" id="PF00385">
    <property type="entry name" value="Chromo"/>
    <property type="match status" value="1"/>
</dbReference>
<reference evidence="9" key="1">
    <citation type="submission" date="2021-06" db="EMBL/GenBank/DDBJ databases">
        <authorList>
            <consortium name="Wellcome Sanger Institute Data Sharing"/>
        </authorList>
    </citation>
    <scope>NUCLEOTIDE SEQUENCE [LARGE SCALE GENOMIC DNA]</scope>
</reference>
<dbReference type="Proteomes" id="UP000694620">
    <property type="component" value="Chromosome 13"/>
</dbReference>
<dbReference type="InterPro" id="IPR000953">
    <property type="entry name" value="Chromo/chromo_shadow_dom"/>
</dbReference>
<dbReference type="InterPro" id="IPR051219">
    <property type="entry name" value="Heterochromatin_chromo-domain"/>
</dbReference>
<feature type="domain" description="Chromo" evidence="8">
    <location>
        <begin position="126"/>
        <end position="184"/>
    </location>
</feature>
<dbReference type="PRINTS" id="PR00504">
    <property type="entry name" value="CHROMODOMAIN"/>
</dbReference>
<dbReference type="GO" id="GO:0005634">
    <property type="term" value="C:nucleus"/>
    <property type="evidence" value="ECO:0007669"/>
    <property type="project" value="UniProtKB-SubCell"/>
</dbReference>
<dbReference type="InterPro" id="IPR023779">
    <property type="entry name" value="Chromodomain_CS"/>
</dbReference>
<evidence type="ECO:0000256" key="7">
    <source>
        <dbReference type="SAM" id="MobiDB-lite"/>
    </source>
</evidence>
<dbReference type="InterPro" id="IPR038033">
    <property type="entry name" value="CBX3_chromo_domain"/>
</dbReference>
<evidence type="ECO:0000256" key="1">
    <source>
        <dbReference type="ARBA" id="ARBA00004123"/>
    </source>
</evidence>
<dbReference type="FunFam" id="2.40.50.40:FF:000007">
    <property type="entry name" value="Chromobox protein homolog 1"/>
    <property type="match status" value="1"/>
</dbReference>
<evidence type="ECO:0000256" key="3">
    <source>
        <dbReference type="ARBA" id="ARBA00023015"/>
    </source>
</evidence>
<dbReference type="PROSITE" id="PS00598">
    <property type="entry name" value="CHROMO_1"/>
    <property type="match status" value="1"/>
</dbReference>
<dbReference type="Gene3D" id="2.40.50.40">
    <property type="match status" value="2"/>
</dbReference>
<evidence type="ECO:0000256" key="6">
    <source>
        <dbReference type="ARBA" id="ARBA00073803"/>
    </source>
</evidence>
<evidence type="ECO:0000313" key="10">
    <source>
        <dbReference type="Proteomes" id="UP000694620"/>
    </source>
</evidence>
<dbReference type="GO" id="GO:0000792">
    <property type="term" value="C:heterochromatin"/>
    <property type="evidence" value="ECO:0007669"/>
    <property type="project" value="UniProtKB-ARBA"/>
</dbReference>
<evidence type="ECO:0000256" key="4">
    <source>
        <dbReference type="ARBA" id="ARBA00023163"/>
    </source>
</evidence>
<keyword evidence="3" id="KW-0805">Transcription regulation</keyword>
<dbReference type="GeneTree" id="ENSGT00940000153305"/>
<dbReference type="SMART" id="SM00300">
    <property type="entry name" value="ChSh"/>
    <property type="match status" value="1"/>
</dbReference>
<dbReference type="InterPro" id="IPR016197">
    <property type="entry name" value="Chromo-like_dom_sf"/>
</dbReference>
<evidence type="ECO:0000313" key="9">
    <source>
        <dbReference type="Ensembl" id="ENSECRP00000032233.1"/>
    </source>
</evidence>
<dbReference type="PANTHER" id="PTHR22812">
    <property type="entry name" value="CHROMOBOX PROTEIN"/>
    <property type="match status" value="1"/>
</dbReference>
<gene>
    <name evidence="9" type="primary">CBX3</name>
</gene>
<organism evidence="9 10">
    <name type="scientific">Erpetoichthys calabaricus</name>
    <name type="common">Rope fish</name>
    <name type="synonym">Calamoichthys calabaricus</name>
    <dbReference type="NCBI Taxonomy" id="27687"/>
    <lineage>
        <taxon>Eukaryota</taxon>
        <taxon>Metazoa</taxon>
        <taxon>Chordata</taxon>
        <taxon>Craniata</taxon>
        <taxon>Vertebrata</taxon>
        <taxon>Euteleostomi</taxon>
        <taxon>Actinopterygii</taxon>
        <taxon>Polypteriformes</taxon>
        <taxon>Polypteridae</taxon>
        <taxon>Erpetoichthys</taxon>
    </lineage>
</organism>
<dbReference type="SMART" id="SM00298">
    <property type="entry name" value="CHROMO"/>
    <property type="match status" value="2"/>
</dbReference>
<evidence type="ECO:0000259" key="8">
    <source>
        <dbReference type="PROSITE" id="PS50013"/>
    </source>
</evidence>
<name>A0A8C4TIV3_ERPCA</name>
<dbReference type="InterPro" id="IPR008251">
    <property type="entry name" value="Chromo_shadow_dom"/>
</dbReference>
<reference evidence="9" key="3">
    <citation type="submission" date="2025-09" db="UniProtKB">
        <authorList>
            <consortium name="Ensembl"/>
        </authorList>
    </citation>
    <scope>IDENTIFICATION</scope>
</reference>
<dbReference type="FunFam" id="2.40.50.40:FF:000031">
    <property type="entry name" value="Heterochromatin protein 1"/>
    <property type="match status" value="1"/>
</dbReference>
<evidence type="ECO:0000256" key="5">
    <source>
        <dbReference type="ARBA" id="ARBA00023242"/>
    </source>
</evidence>
<dbReference type="Pfam" id="PF01393">
    <property type="entry name" value="Chromo_shadow"/>
    <property type="match status" value="1"/>
</dbReference>
<comment type="subcellular location">
    <subcellularLocation>
        <location evidence="1">Nucleus</location>
    </subcellularLocation>
</comment>
<evidence type="ECO:0000256" key="2">
    <source>
        <dbReference type="ARBA" id="ARBA00022737"/>
    </source>
</evidence>
<keyword evidence="10" id="KW-1185">Reference proteome</keyword>
<protein>
    <recommendedName>
        <fullName evidence="6">Heterochromatin protein 1</fullName>
    </recommendedName>
</protein>
<accession>A0A8C4TIV3</accession>
<dbReference type="CDD" id="cd18652">
    <property type="entry name" value="CD_HP1gamma_Cbx3"/>
    <property type="match status" value="1"/>
</dbReference>
<dbReference type="SUPFAM" id="SSF54160">
    <property type="entry name" value="Chromo domain-like"/>
    <property type="match status" value="2"/>
</dbReference>
<dbReference type="InterPro" id="IPR017984">
    <property type="entry name" value="Chromo_dom_subgr"/>
</dbReference>
<keyword evidence="4" id="KW-0804">Transcription</keyword>
<feature type="compositionally biased region" description="Acidic residues" evidence="7">
    <location>
        <begin position="98"/>
        <end position="115"/>
    </location>
</feature>
<dbReference type="InterPro" id="IPR023780">
    <property type="entry name" value="Chromo_domain"/>
</dbReference>
<keyword evidence="5" id="KW-0539">Nucleus</keyword>
<reference evidence="9" key="2">
    <citation type="submission" date="2025-08" db="UniProtKB">
        <authorList>
            <consortium name="Ensembl"/>
        </authorList>
    </citation>
    <scope>IDENTIFICATION</scope>
</reference>
<dbReference type="PROSITE" id="PS50013">
    <property type="entry name" value="CHROMO_2"/>
    <property type="match status" value="2"/>
</dbReference>
<dbReference type="Ensembl" id="ENSECRT00000032954.1">
    <property type="protein sequence ID" value="ENSECRP00000032233.1"/>
    <property type="gene ID" value="ENSECRG00000021859.1"/>
</dbReference>
<proteinExistence type="predicted"/>
<sequence length="188" mass="21885">MRKKQNVRNRKTEEATVVQEFVVEKIIDRRVVDGKVEYFLKWKGFTDADNTWEPEENLDCPELIEEFLNTPYLIEEKEDATTPPESTVVPDAESGNLDLDEEQVSELQETEEQYEEEKPRGFACGFQPERIIGSTDKKGELMFLIKWKDSEEVDLVPAREASMKCPEVVIAFYEEKLTWHSCSEEDLP</sequence>
<keyword evidence="2" id="KW-0677">Repeat</keyword>
<feature type="region of interest" description="Disordered" evidence="7">
    <location>
        <begin position="78"/>
        <end position="119"/>
    </location>
</feature>
<feature type="domain" description="Chromo" evidence="8">
    <location>
        <begin position="21"/>
        <end position="79"/>
    </location>
</feature>
<dbReference type="AlphaFoldDB" id="A0A8C4TIV3"/>